<protein>
    <recommendedName>
        <fullName evidence="1">Tryptophan synthase beta chain-like PALP domain-containing protein</fullName>
    </recommendedName>
</protein>
<dbReference type="InterPro" id="IPR001926">
    <property type="entry name" value="TrpB-like_PALP"/>
</dbReference>
<evidence type="ECO:0000313" key="2">
    <source>
        <dbReference type="EMBL" id="KKK79381.1"/>
    </source>
</evidence>
<dbReference type="SUPFAM" id="SSF53686">
    <property type="entry name" value="Tryptophan synthase beta subunit-like PLP-dependent enzymes"/>
    <property type="match status" value="1"/>
</dbReference>
<evidence type="ECO:0000259" key="1">
    <source>
        <dbReference type="Pfam" id="PF00291"/>
    </source>
</evidence>
<organism evidence="2">
    <name type="scientific">marine sediment metagenome</name>
    <dbReference type="NCBI Taxonomy" id="412755"/>
    <lineage>
        <taxon>unclassified sequences</taxon>
        <taxon>metagenomes</taxon>
        <taxon>ecological metagenomes</taxon>
    </lineage>
</organism>
<feature type="domain" description="Tryptophan synthase beta chain-like PALP" evidence="1">
    <location>
        <begin position="12"/>
        <end position="170"/>
    </location>
</feature>
<comment type="caution">
    <text evidence="2">The sequence shown here is derived from an EMBL/GenBank/DDBJ whole genome shotgun (WGS) entry which is preliminary data.</text>
</comment>
<sequence>TVAYMDTAISMAGWALAYYAPPLGLSPVVFFPSYKDGTHYNTSKHIEICGRLGAEVRLLENPTQLSVNWYRANKIVKEEYGNTGVLLPQGLPFDETVTDLAHEIESIPTSAIGGTLVIAVGSGTMAAGVISGLMEKGIRQKVVGVLVSPKPVPGMWHIIMGKAHQATATGIKKVTWCREYLSLVPALWEYHDVPRGTDCPFPCNPYYDLKAWAWLRKHLHSQKEPVLFWNIGA</sequence>
<name>A0A0F9B496_9ZZZZ</name>
<proteinExistence type="predicted"/>
<reference evidence="2" key="1">
    <citation type="journal article" date="2015" name="Nature">
        <title>Complex archaea that bridge the gap between prokaryotes and eukaryotes.</title>
        <authorList>
            <person name="Spang A."/>
            <person name="Saw J.H."/>
            <person name="Jorgensen S.L."/>
            <person name="Zaremba-Niedzwiedzka K."/>
            <person name="Martijn J."/>
            <person name="Lind A.E."/>
            <person name="van Eijk R."/>
            <person name="Schleper C."/>
            <person name="Guy L."/>
            <person name="Ettema T.J."/>
        </authorList>
    </citation>
    <scope>NUCLEOTIDE SEQUENCE</scope>
</reference>
<feature type="non-terminal residue" evidence="2">
    <location>
        <position position="1"/>
    </location>
</feature>
<accession>A0A0F9B496</accession>
<dbReference type="Pfam" id="PF00291">
    <property type="entry name" value="PALP"/>
    <property type="match status" value="1"/>
</dbReference>
<dbReference type="EMBL" id="LAZR01054057">
    <property type="protein sequence ID" value="KKK79381.1"/>
    <property type="molecule type" value="Genomic_DNA"/>
</dbReference>
<dbReference type="Gene3D" id="3.40.50.1100">
    <property type="match status" value="1"/>
</dbReference>
<dbReference type="InterPro" id="IPR036052">
    <property type="entry name" value="TrpB-like_PALP_sf"/>
</dbReference>
<gene>
    <name evidence="2" type="ORF">LCGC14_2834100</name>
</gene>
<dbReference type="AlphaFoldDB" id="A0A0F9B496"/>